<proteinExistence type="predicted"/>
<sequence length="53" mass="5732">MRSEGRHRFHVSVRAGSEGDQGASRTQRACPLRAAPRDNAGAVPRRCGPVVFT</sequence>
<organism evidence="2 3">
    <name type="scientific">Burkholderia multivorans CGD2</name>
    <dbReference type="NCBI Taxonomy" id="513052"/>
    <lineage>
        <taxon>Bacteria</taxon>
        <taxon>Pseudomonadati</taxon>
        <taxon>Pseudomonadota</taxon>
        <taxon>Betaproteobacteria</taxon>
        <taxon>Burkholderiales</taxon>
        <taxon>Burkholderiaceae</taxon>
        <taxon>Burkholderia</taxon>
        <taxon>Burkholderia cepacia complex</taxon>
    </lineage>
</organism>
<comment type="caution">
    <text evidence="2">The sequence shown here is derived from an EMBL/GenBank/DDBJ whole genome shotgun (WGS) entry which is preliminary data.</text>
</comment>
<feature type="region of interest" description="Disordered" evidence="1">
    <location>
        <begin position="1"/>
        <end position="42"/>
    </location>
</feature>
<name>B9BPY3_9BURK</name>
<evidence type="ECO:0000313" key="2">
    <source>
        <dbReference type="EMBL" id="EEE07168.1"/>
    </source>
</evidence>
<gene>
    <name evidence="2" type="ORF">BURMUCGD2_6270</name>
</gene>
<dbReference type="Proteomes" id="UP000004535">
    <property type="component" value="Unassembled WGS sequence"/>
</dbReference>
<protein>
    <submittedName>
        <fullName evidence="2">Uncharacterized protein</fullName>
    </submittedName>
</protein>
<dbReference type="EMBL" id="ACFC01000004">
    <property type="protein sequence ID" value="EEE07168.1"/>
    <property type="molecule type" value="Genomic_DNA"/>
</dbReference>
<evidence type="ECO:0000313" key="3">
    <source>
        <dbReference type="Proteomes" id="UP000004535"/>
    </source>
</evidence>
<evidence type="ECO:0000256" key="1">
    <source>
        <dbReference type="SAM" id="MobiDB-lite"/>
    </source>
</evidence>
<reference evidence="2 3" key="1">
    <citation type="journal article" date="2012" name="J. Bacteriol.">
        <title>Draft Genome Sequence Determination for Cystic Fibrosis and Chronic Granulomatous Disease Burkholderia multivorans Isolates.</title>
        <authorList>
            <person name="Varga J.J."/>
            <person name="Losada L."/>
            <person name="Zelazny A.M."/>
            <person name="Brinkac L."/>
            <person name="Harkins D."/>
            <person name="Radune D."/>
            <person name="Hostetler J."/>
            <person name="Sampaio E.P."/>
            <person name="Ronning C.M."/>
            <person name="Nierman W.C."/>
            <person name="Greenberg D.E."/>
            <person name="Holland S.M."/>
            <person name="Goldberg J.B."/>
        </authorList>
    </citation>
    <scope>NUCLEOTIDE SEQUENCE [LARGE SCALE GENOMIC DNA]</scope>
    <source>
        <strain evidence="2 3">CGD2</strain>
    </source>
</reference>
<accession>B9BPY3</accession>
<dbReference type="AlphaFoldDB" id="B9BPY3"/>